<dbReference type="SUPFAM" id="SSF55920">
    <property type="entry name" value="Creatinase/aminopeptidase"/>
    <property type="match status" value="1"/>
</dbReference>
<dbReference type="GO" id="GO:0004239">
    <property type="term" value="F:initiator methionyl aminopeptidase activity"/>
    <property type="evidence" value="ECO:0007669"/>
    <property type="project" value="UniProtKB-UniRule"/>
</dbReference>
<dbReference type="GO" id="GO:0005829">
    <property type="term" value="C:cytosol"/>
    <property type="evidence" value="ECO:0007669"/>
    <property type="project" value="TreeGrafter"/>
</dbReference>
<dbReference type="PANTHER" id="PTHR43330:SF27">
    <property type="entry name" value="METHIONINE AMINOPEPTIDASE"/>
    <property type="match status" value="1"/>
</dbReference>
<evidence type="ECO:0000256" key="7">
    <source>
        <dbReference type="RuleBase" id="RU003653"/>
    </source>
</evidence>
<feature type="binding site" evidence="6">
    <location>
        <position position="248"/>
    </location>
    <ligand>
        <name>a divalent metal cation</name>
        <dbReference type="ChEBI" id="CHEBI:60240"/>
        <label>2</label>
        <note>catalytic</note>
    </ligand>
</feature>
<keyword evidence="4 6" id="KW-0479">Metal-binding</keyword>
<comment type="catalytic activity">
    <reaction evidence="6 7">
        <text>Release of N-terminal amino acids, preferentially methionine, from peptides and arylamides.</text>
        <dbReference type="EC" id="3.4.11.18"/>
    </reaction>
</comment>
<feature type="domain" description="Peptidase M24" evidence="8">
    <location>
        <begin position="13"/>
        <end position="254"/>
    </location>
</feature>
<protein>
    <recommendedName>
        <fullName evidence="6 7">Methionine aminopeptidase</fullName>
        <shortName evidence="6">MAP</shortName>
        <shortName evidence="6">MetAP</shortName>
        <ecNumber evidence="6 7">3.4.11.18</ecNumber>
    </recommendedName>
    <alternativeName>
        <fullName evidence="6">Peptidase M</fullName>
    </alternativeName>
</protein>
<comment type="caution">
    <text evidence="9">The sequence shown here is derived from an EMBL/GenBank/DDBJ whole genome shotgun (WGS) entry which is preliminary data.</text>
</comment>
<dbReference type="GO" id="GO:0046872">
    <property type="term" value="F:metal ion binding"/>
    <property type="evidence" value="ECO:0007669"/>
    <property type="project" value="UniProtKB-UniRule"/>
</dbReference>
<dbReference type="EC" id="3.4.11.18" evidence="6 7"/>
<dbReference type="PRINTS" id="PR00599">
    <property type="entry name" value="MAPEPTIDASE"/>
</dbReference>
<organism evidence="9 10">
    <name type="scientific">Candidatus Falkowbacteria bacterium CG23_combo_of_CG06-09_8_20_14_all_49_15</name>
    <dbReference type="NCBI Taxonomy" id="1974572"/>
    <lineage>
        <taxon>Bacteria</taxon>
        <taxon>Candidatus Falkowiibacteriota</taxon>
    </lineage>
</organism>
<dbReference type="NCBIfam" id="TIGR00500">
    <property type="entry name" value="met_pdase_I"/>
    <property type="match status" value="1"/>
</dbReference>
<feature type="binding site" evidence="6">
    <location>
        <position position="83"/>
    </location>
    <ligand>
        <name>substrate</name>
    </ligand>
</feature>
<evidence type="ECO:0000256" key="5">
    <source>
        <dbReference type="ARBA" id="ARBA00022801"/>
    </source>
</evidence>
<feature type="binding site" evidence="6">
    <location>
        <position position="217"/>
    </location>
    <ligand>
        <name>a divalent metal cation</name>
        <dbReference type="ChEBI" id="CHEBI:60240"/>
        <label>2</label>
        <note>catalytic</note>
    </ligand>
</feature>
<evidence type="ECO:0000313" key="9">
    <source>
        <dbReference type="EMBL" id="PIP33467.1"/>
    </source>
</evidence>
<dbReference type="Pfam" id="PF00557">
    <property type="entry name" value="Peptidase_M24"/>
    <property type="match status" value="1"/>
</dbReference>
<proteinExistence type="inferred from homology"/>
<evidence type="ECO:0000256" key="3">
    <source>
        <dbReference type="ARBA" id="ARBA00022670"/>
    </source>
</evidence>
<evidence type="ECO:0000256" key="6">
    <source>
        <dbReference type="HAMAP-Rule" id="MF_01974"/>
    </source>
</evidence>
<evidence type="ECO:0000313" key="10">
    <source>
        <dbReference type="Proteomes" id="UP000230729"/>
    </source>
</evidence>
<dbReference type="PANTHER" id="PTHR43330">
    <property type="entry name" value="METHIONINE AMINOPEPTIDASE"/>
    <property type="match status" value="1"/>
</dbReference>
<dbReference type="HAMAP" id="MF_01974">
    <property type="entry name" value="MetAP_1"/>
    <property type="match status" value="1"/>
</dbReference>
<feature type="binding site" evidence="6">
    <location>
        <position position="181"/>
    </location>
    <ligand>
        <name>a divalent metal cation</name>
        <dbReference type="ChEBI" id="CHEBI:60240"/>
        <label>2</label>
        <note>catalytic</note>
    </ligand>
</feature>
<feature type="binding site" evidence="6">
    <location>
        <position position="188"/>
    </location>
    <ligand>
        <name>substrate</name>
    </ligand>
</feature>
<gene>
    <name evidence="6 9" type="primary">map</name>
    <name evidence="9" type="ORF">COX22_04070</name>
</gene>
<keyword evidence="5 6" id="KW-0378">Hydrolase</keyword>
<evidence type="ECO:0000256" key="4">
    <source>
        <dbReference type="ARBA" id="ARBA00022723"/>
    </source>
</evidence>
<feature type="binding site" evidence="6">
    <location>
        <position position="101"/>
    </location>
    <ligand>
        <name>a divalent metal cation</name>
        <dbReference type="ChEBI" id="CHEBI:60240"/>
        <label>1</label>
    </ligand>
</feature>
<feature type="binding site" evidence="6">
    <location>
        <position position="248"/>
    </location>
    <ligand>
        <name>a divalent metal cation</name>
        <dbReference type="ChEBI" id="CHEBI:60240"/>
        <label>1</label>
    </ligand>
</feature>
<dbReference type="Gene3D" id="3.90.230.10">
    <property type="entry name" value="Creatinase/methionine aminopeptidase superfamily"/>
    <property type="match status" value="1"/>
</dbReference>
<evidence type="ECO:0000256" key="2">
    <source>
        <dbReference type="ARBA" id="ARBA00022438"/>
    </source>
</evidence>
<dbReference type="EMBL" id="PCSD01000097">
    <property type="protein sequence ID" value="PIP33467.1"/>
    <property type="molecule type" value="Genomic_DNA"/>
</dbReference>
<keyword evidence="3 6" id="KW-0645">Protease</keyword>
<dbReference type="AlphaFoldDB" id="A0A2G9ZJX5"/>
<feature type="binding site" evidence="6">
    <location>
        <position position="118"/>
    </location>
    <ligand>
        <name>a divalent metal cation</name>
        <dbReference type="ChEBI" id="CHEBI:60240"/>
        <label>1</label>
    </ligand>
</feature>
<dbReference type="GO" id="GO:0070006">
    <property type="term" value="F:metalloaminopeptidase activity"/>
    <property type="evidence" value="ECO:0007669"/>
    <property type="project" value="UniProtKB-UniRule"/>
</dbReference>
<dbReference type="InterPro" id="IPR002467">
    <property type="entry name" value="Pept_M24A_MAP1"/>
</dbReference>
<comment type="similarity">
    <text evidence="6">Belongs to the peptidase M24A family. Methionine aminopeptidase type 1 subfamily.</text>
</comment>
<dbReference type="InterPro" id="IPR000994">
    <property type="entry name" value="Pept_M24"/>
</dbReference>
<feature type="binding site" evidence="6">
    <location>
        <position position="118"/>
    </location>
    <ligand>
        <name>a divalent metal cation</name>
        <dbReference type="ChEBI" id="CHEBI:60240"/>
        <label>2</label>
        <note>catalytic</note>
    </ligand>
</feature>
<comment type="cofactor">
    <cofactor evidence="6">
        <name>Co(2+)</name>
        <dbReference type="ChEBI" id="CHEBI:48828"/>
    </cofactor>
    <cofactor evidence="6">
        <name>Zn(2+)</name>
        <dbReference type="ChEBI" id="CHEBI:29105"/>
    </cofactor>
    <cofactor evidence="6">
        <name>Mn(2+)</name>
        <dbReference type="ChEBI" id="CHEBI:29035"/>
    </cofactor>
    <cofactor evidence="6">
        <name>Fe(2+)</name>
        <dbReference type="ChEBI" id="CHEBI:29033"/>
    </cofactor>
    <text evidence="6">Binds 2 divalent metal cations per subunit. Has a high-affinity and a low affinity metal-binding site. The true nature of the physiological cofactor is under debate. The enzyme is active with cobalt, zinc, manganese or divalent iron ions. Most likely, methionine aminopeptidases function as mononuclear Fe(2+)-metalloproteases under physiological conditions, and the catalytically relevant metal-binding site has been assigned to the histidine-containing high-affinity site.</text>
</comment>
<sequence>MITIKNKQEIAVLRRGGKKLAMVMEKLKSLCRPGASTAELEDCAVGEIRKIGGRPSFLQYRSRHETNAYPTALCVSINEEIVHAPALPARILRAGDIVGLDIGMEYPWADGQSGLYTDMAATVPVGQVSEEAKKLIALTEKSLRAAIAVARPGAWLFDIGRAVEKTVAGSGFSIVRDLVGHGVGYAVHEEPNVPNYVPREKNFFNLRLKSGMVLALEPMINAGGPEITLAADGFTIRTADGRLSAHFEHTIALTADVCRVITSL</sequence>
<evidence type="ECO:0000259" key="8">
    <source>
        <dbReference type="Pfam" id="PF00557"/>
    </source>
</evidence>
<evidence type="ECO:0000256" key="1">
    <source>
        <dbReference type="ARBA" id="ARBA00002521"/>
    </source>
</evidence>
<reference evidence="9 10" key="1">
    <citation type="submission" date="2017-09" db="EMBL/GenBank/DDBJ databases">
        <title>Depth-based differentiation of microbial function through sediment-hosted aquifers and enrichment of novel symbionts in the deep terrestrial subsurface.</title>
        <authorList>
            <person name="Probst A.J."/>
            <person name="Ladd B."/>
            <person name="Jarett J.K."/>
            <person name="Geller-Mcgrath D.E."/>
            <person name="Sieber C.M."/>
            <person name="Emerson J.B."/>
            <person name="Anantharaman K."/>
            <person name="Thomas B.C."/>
            <person name="Malmstrom R."/>
            <person name="Stieglmeier M."/>
            <person name="Klingl A."/>
            <person name="Woyke T."/>
            <person name="Ryan C.M."/>
            <person name="Banfield J.F."/>
        </authorList>
    </citation>
    <scope>NUCLEOTIDE SEQUENCE [LARGE SCALE GENOMIC DNA]</scope>
    <source>
        <strain evidence="9">CG23_combo_of_CG06-09_8_20_14_all_49_15</strain>
    </source>
</reference>
<keyword evidence="2 6" id="KW-0031">Aminopeptidase</keyword>
<dbReference type="InterPro" id="IPR001714">
    <property type="entry name" value="Pept_M24_MAP"/>
</dbReference>
<accession>A0A2G9ZJX5</accession>
<comment type="subunit">
    <text evidence="6">Monomer.</text>
</comment>
<comment type="function">
    <text evidence="1 6">Removes the N-terminal methionine from nascent proteins. The N-terminal methionine is often cleaved when the second residue in the primary sequence is small and uncharged (Met-Ala-, Cys, Gly, Pro, Ser, Thr, or Val). Requires deformylation of the N(alpha)-formylated initiator methionine before it can be hydrolyzed.</text>
</comment>
<name>A0A2G9ZJX5_9BACT</name>
<dbReference type="InterPro" id="IPR036005">
    <property type="entry name" value="Creatinase/aminopeptidase-like"/>
</dbReference>
<dbReference type="Proteomes" id="UP000230729">
    <property type="component" value="Unassembled WGS sequence"/>
</dbReference>
<dbReference type="GO" id="GO:0006508">
    <property type="term" value="P:proteolysis"/>
    <property type="evidence" value="ECO:0007669"/>
    <property type="project" value="UniProtKB-KW"/>
</dbReference>